<reference evidence="3 4" key="1">
    <citation type="submission" date="2013-12" db="EMBL/GenBank/DDBJ databases">
        <authorList>
            <person name="Cubeta M."/>
            <person name="Pakala S."/>
            <person name="Fedorova N."/>
            <person name="Thomas E."/>
            <person name="Dean R."/>
            <person name="Jabaji S."/>
            <person name="Neate S."/>
            <person name="Toda T."/>
            <person name="Tavantzis S."/>
            <person name="Vilgalys R."/>
            <person name="Bharathan N."/>
            <person name="Pakala S."/>
            <person name="Losada L.S."/>
            <person name="Zafar N."/>
            <person name="Nierman W."/>
        </authorList>
    </citation>
    <scope>NUCLEOTIDE SEQUENCE [LARGE SCALE GENOMIC DNA]</scope>
    <source>
        <strain evidence="3 4">123E</strain>
    </source>
</reference>
<dbReference type="Proteomes" id="UP000027456">
    <property type="component" value="Unassembled WGS sequence"/>
</dbReference>
<keyword evidence="3" id="KW-0496">Mitochondrion</keyword>
<dbReference type="GO" id="GO:0004519">
    <property type="term" value="F:endonuclease activity"/>
    <property type="evidence" value="ECO:0007669"/>
    <property type="project" value="UniProtKB-KW"/>
</dbReference>
<dbReference type="OrthoDB" id="3705528at2759"/>
<comment type="function">
    <text evidence="1">Mitochondrial DNA endonuclease involved in intron homing.</text>
</comment>
<dbReference type="PANTHER" id="PTHR36181:SF2">
    <property type="entry name" value="INTRON-ENCODED ENDONUCLEASE AI3-RELATED"/>
    <property type="match status" value="1"/>
</dbReference>
<evidence type="ECO:0000313" key="4">
    <source>
        <dbReference type="Proteomes" id="UP000027456"/>
    </source>
</evidence>
<keyword evidence="4" id="KW-1185">Reference proteome</keyword>
<sequence length="318" mass="36507">VLFPLLDQYPLYTTKWLDYQDFKSVVNYLSAASTTRLSENQLAWAKTIMQGMNSNRMHYDYSLIPQLKVVDFFWLLGFIEGEGTFGFKGLVPYFQIGQHARNLMVLNAIAAFLQSLPKGFNFTLNSLPPVVSSSLNKTTSVSVITINSIDALYDYFMFFLLDMPFQTRKSVDFLYWCIALHFHKFGHFYLPEGRALVNQIAQYVNCGRYSNNPKKINAPDLSNIMNVLRLTLPVVLTPTMSHLHLAQAFSSLVNVRNVWVYDNGILLNNQPFTSFAEAQEAIGIPRTSVAIRRNIDTGKRYLNRYTFYSYLNSPFHSF</sequence>
<dbReference type="PANTHER" id="PTHR36181">
    <property type="entry name" value="INTRON-ENCODED ENDONUCLEASE AI3-RELATED"/>
    <property type="match status" value="1"/>
</dbReference>
<dbReference type="EMBL" id="AZST01001932">
    <property type="protein sequence ID" value="KEP45336.1"/>
    <property type="molecule type" value="Genomic_DNA"/>
</dbReference>
<keyword evidence="3" id="KW-0540">Nuclease</keyword>
<protein>
    <submittedName>
        <fullName evidence="3">Laglidadg endonuclease</fullName>
    </submittedName>
</protein>
<dbReference type="InterPro" id="IPR027434">
    <property type="entry name" value="Homing_endonucl"/>
</dbReference>
<dbReference type="SUPFAM" id="SSF55608">
    <property type="entry name" value="Homing endonucleases"/>
    <property type="match status" value="2"/>
</dbReference>
<dbReference type="HOGENOM" id="CLU_875930_0_0_1"/>
<keyword evidence="3" id="KW-0378">Hydrolase</keyword>
<comment type="caution">
    <text evidence="3">The sequence shown here is derived from an EMBL/GenBank/DDBJ whole genome shotgun (WGS) entry which is preliminary data.</text>
</comment>
<proteinExistence type="predicted"/>
<dbReference type="InterPro" id="IPR004860">
    <property type="entry name" value="LAGLIDADG_dom"/>
</dbReference>
<dbReference type="InterPro" id="IPR051289">
    <property type="entry name" value="LAGLIDADG_Endonuclease"/>
</dbReference>
<geneLocation type="mitochondrion" evidence="3"/>
<dbReference type="GO" id="GO:0005739">
    <property type="term" value="C:mitochondrion"/>
    <property type="evidence" value="ECO:0007669"/>
    <property type="project" value="UniProtKB-ARBA"/>
</dbReference>
<gene>
    <name evidence="3" type="ORF">V565_286050</name>
</gene>
<dbReference type="AlphaFoldDB" id="A0A074RDY0"/>
<keyword evidence="3" id="KW-0255">Endonuclease</keyword>
<name>A0A074RDY0_9AGAM</name>
<accession>A0A074RDY0</accession>
<organism evidence="3 4">
    <name type="scientific">Rhizoctonia solani 123E</name>
    <dbReference type="NCBI Taxonomy" id="1423351"/>
    <lineage>
        <taxon>Eukaryota</taxon>
        <taxon>Fungi</taxon>
        <taxon>Dikarya</taxon>
        <taxon>Basidiomycota</taxon>
        <taxon>Agaricomycotina</taxon>
        <taxon>Agaricomycetes</taxon>
        <taxon>Cantharellales</taxon>
        <taxon>Ceratobasidiaceae</taxon>
        <taxon>Rhizoctonia</taxon>
    </lineage>
</organism>
<feature type="domain" description="Homing endonuclease LAGLIDADG" evidence="2">
    <location>
        <begin position="75"/>
        <end position="179"/>
    </location>
</feature>
<evidence type="ECO:0000256" key="1">
    <source>
        <dbReference type="ARBA" id="ARBA00002670"/>
    </source>
</evidence>
<evidence type="ECO:0000259" key="2">
    <source>
        <dbReference type="Pfam" id="PF00961"/>
    </source>
</evidence>
<dbReference type="Gene3D" id="3.10.28.10">
    <property type="entry name" value="Homing endonucleases"/>
    <property type="match status" value="2"/>
</dbReference>
<dbReference type="STRING" id="1423351.A0A074RDY0"/>
<feature type="non-terminal residue" evidence="3">
    <location>
        <position position="1"/>
    </location>
</feature>
<dbReference type="Pfam" id="PF00961">
    <property type="entry name" value="LAGLIDADG_1"/>
    <property type="match status" value="1"/>
</dbReference>
<evidence type="ECO:0000313" key="3">
    <source>
        <dbReference type="EMBL" id="KEP45336.1"/>
    </source>
</evidence>